<comment type="caution">
    <text evidence="2">The sequence shown here is derived from an EMBL/GenBank/DDBJ whole genome shotgun (WGS) entry which is preliminary data.</text>
</comment>
<dbReference type="CDD" id="cd01324">
    <property type="entry name" value="cbb3_Oxidase_CcoQ"/>
    <property type="match status" value="1"/>
</dbReference>
<dbReference type="RefSeq" id="WP_167074933.1">
    <property type="nucleotide sequence ID" value="NZ_JAAOZC010000010.1"/>
</dbReference>
<organism evidence="2 3">
    <name type="scientific">Sphingomonas vulcanisoli</name>
    <dbReference type="NCBI Taxonomy" id="1658060"/>
    <lineage>
        <taxon>Bacteria</taxon>
        <taxon>Pseudomonadati</taxon>
        <taxon>Pseudomonadota</taxon>
        <taxon>Alphaproteobacteria</taxon>
        <taxon>Sphingomonadales</taxon>
        <taxon>Sphingomonadaceae</taxon>
        <taxon>Sphingomonas</taxon>
    </lineage>
</organism>
<reference evidence="2 3" key="1">
    <citation type="submission" date="2020-03" db="EMBL/GenBank/DDBJ databases">
        <title>Genomic Encyclopedia of Type Strains, Phase III (KMG-III): the genomes of soil and plant-associated and newly described type strains.</title>
        <authorList>
            <person name="Whitman W."/>
        </authorList>
    </citation>
    <scope>NUCLEOTIDE SEQUENCE [LARGE SCALE GENOMIC DNA]</scope>
    <source>
        <strain evidence="2 3">CECT 8804</strain>
    </source>
</reference>
<dbReference type="Proteomes" id="UP000727456">
    <property type="component" value="Unassembled WGS sequence"/>
</dbReference>
<keyword evidence="1" id="KW-1133">Transmembrane helix</keyword>
<keyword evidence="3" id="KW-1185">Reference proteome</keyword>
<proteinExistence type="predicted"/>
<dbReference type="InterPro" id="IPR008621">
    <property type="entry name" value="Cbb3-typ_cyt_oxidase_comp"/>
</dbReference>
<keyword evidence="1" id="KW-0812">Transmembrane</keyword>
<evidence type="ECO:0000256" key="1">
    <source>
        <dbReference type="SAM" id="Phobius"/>
    </source>
</evidence>
<sequence>MIYDSLRRIADSWGLVAMFVLFTIFVGWALLPRNRATNLKAARSIFEEEGHSDV</sequence>
<evidence type="ECO:0000313" key="2">
    <source>
        <dbReference type="EMBL" id="NIJ09371.1"/>
    </source>
</evidence>
<feature type="transmembrane region" description="Helical" evidence="1">
    <location>
        <begin position="12"/>
        <end position="31"/>
    </location>
</feature>
<dbReference type="EMBL" id="JAAOZC010000010">
    <property type="protein sequence ID" value="NIJ09371.1"/>
    <property type="molecule type" value="Genomic_DNA"/>
</dbReference>
<dbReference type="Pfam" id="PF05545">
    <property type="entry name" value="FixQ"/>
    <property type="match status" value="1"/>
</dbReference>
<keyword evidence="1" id="KW-0472">Membrane</keyword>
<evidence type="ECO:0000313" key="3">
    <source>
        <dbReference type="Proteomes" id="UP000727456"/>
    </source>
</evidence>
<accession>A0ABX0U0G7</accession>
<protein>
    <submittedName>
        <fullName evidence="2">Cytochrome c oxidase cbb3-type subunit 4</fullName>
    </submittedName>
</protein>
<gene>
    <name evidence="2" type="ORF">FHS31_003003</name>
</gene>
<name>A0ABX0U0G7_9SPHN</name>